<reference evidence="1" key="1">
    <citation type="submission" date="2020-07" db="EMBL/GenBank/DDBJ databases">
        <title>Fecal carriage and genetic characterization of CTX-M-1/9/1-producing Escherichia coli from healthy humans in Hangzhou, China.</title>
        <authorList>
            <person name="Chen J."/>
        </authorList>
    </citation>
    <scope>NUCLEOTIDE SEQUENCE</scope>
    <source>
        <strain evidence="1">1579</strain>
    </source>
</reference>
<protein>
    <submittedName>
        <fullName evidence="1">Uncharacterized protein</fullName>
    </submittedName>
</protein>
<dbReference type="EMBL" id="MT773681">
    <property type="protein sequence ID" value="QQP62813.1"/>
    <property type="molecule type" value="Genomic_DNA"/>
</dbReference>
<sequence>MSNNADYLDRAHLQMILWLISGNMKNSMEDESAGVAGVV</sequence>
<dbReference type="AlphaFoldDB" id="A0A7T8KV73"/>
<proteinExistence type="predicted"/>
<name>A0A7T8KV73_ECOLX</name>
<evidence type="ECO:0000313" key="1">
    <source>
        <dbReference type="EMBL" id="QQP62813.1"/>
    </source>
</evidence>
<accession>A0A7T8KV73</accession>
<organism evidence="1">
    <name type="scientific">Escherichia coli</name>
    <dbReference type="NCBI Taxonomy" id="562"/>
    <lineage>
        <taxon>Bacteria</taxon>
        <taxon>Pseudomonadati</taxon>
        <taxon>Pseudomonadota</taxon>
        <taxon>Gammaproteobacteria</taxon>
        <taxon>Enterobacterales</taxon>
        <taxon>Enterobacteriaceae</taxon>
        <taxon>Escherichia</taxon>
    </lineage>
</organism>